<reference evidence="1 2" key="1">
    <citation type="journal article" date="2020" name="Cell">
        <title>Large-Scale Comparative Analyses of Tick Genomes Elucidate Their Genetic Diversity and Vector Capacities.</title>
        <authorList>
            <consortium name="Tick Genome and Microbiome Consortium (TIGMIC)"/>
            <person name="Jia N."/>
            <person name="Wang J."/>
            <person name="Shi W."/>
            <person name="Du L."/>
            <person name="Sun Y."/>
            <person name="Zhan W."/>
            <person name="Jiang J.F."/>
            <person name="Wang Q."/>
            <person name="Zhang B."/>
            <person name="Ji P."/>
            <person name="Bell-Sakyi L."/>
            <person name="Cui X.M."/>
            <person name="Yuan T.T."/>
            <person name="Jiang B.G."/>
            <person name="Yang W.F."/>
            <person name="Lam T.T."/>
            <person name="Chang Q.C."/>
            <person name="Ding S.J."/>
            <person name="Wang X.J."/>
            <person name="Zhu J.G."/>
            <person name="Ruan X.D."/>
            <person name="Zhao L."/>
            <person name="Wei J.T."/>
            <person name="Ye R.Z."/>
            <person name="Que T.C."/>
            <person name="Du C.H."/>
            <person name="Zhou Y.H."/>
            <person name="Cheng J.X."/>
            <person name="Dai P.F."/>
            <person name="Guo W.B."/>
            <person name="Han X.H."/>
            <person name="Huang E.J."/>
            <person name="Li L.F."/>
            <person name="Wei W."/>
            <person name="Gao Y.C."/>
            <person name="Liu J.Z."/>
            <person name="Shao H.Z."/>
            <person name="Wang X."/>
            <person name="Wang C.C."/>
            <person name="Yang T.C."/>
            <person name="Huo Q.B."/>
            <person name="Li W."/>
            <person name="Chen H.Y."/>
            <person name="Chen S.E."/>
            <person name="Zhou L.G."/>
            <person name="Ni X.B."/>
            <person name="Tian J.H."/>
            <person name="Sheng Y."/>
            <person name="Liu T."/>
            <person name="Pan Y.S."/>
            <person name="Xia L.Y."/>
            <person name="Li J."/>
            <person name="Zhao F."/>
            <person name="Cao W.C."/>
        </authorList>
    </citation>
    <scope>NUCLEOTIDE SEQUENCE [LARGE SCALE GENOMIC DNA]</scope>
    <source>
        <strain evidence="1">Iper-2018</strain>
    </source>
</reference>
<organism evidence="1 2">
    <name type="scientific">Ixodes persulcatus</name>
    <name type="common">Taiga tick</name>
    <dbReference type="NCBI Taxonomy" id="34615"/>
    <lineage>
        <taxon>Eukaryota</taxon>
        <taxon>Metazoa</taxon>
        <taxon>Ecdysozoa</taxon>
        <taxon>Arthropoda</taxon>
        <taxon>Chelicerata</taxon>
        <taxon>Arachnida</taxon>
        <taxon>Acari</taxon>
        <taxon>Parasitiformes</taxon>
        <taxon>Ixodida</taxon>
        <taxon>Ixodoidea</taxon>
        <taxon>Ixodidae</taxon>
        <taxon>Ixodinae</taxon>
        <taxon>Ixodes</taxon>
    </lineage>
</organism>
<accession>A0AC60PZ03</accession>
<proteinExistence type="predicted"/>
<feature type="non-terminal residue" evidence="1">
    <location>
        <position position="1"/>
    </location>
</feature>
<comment type="caution">
    <text evidence="1">The sequence shown here is derived from an EMBL/GenBank/DDBJ whole genome shotgun (WGS) entry which is preliminary data.</text>
</comment>
<gene>
    <name evidence="1" type="ORF">HPB47_026328</name>
</gene>
<evidence type="ECO:0000313" key="1">
    <source>
        <dbReference type="EMBL" id="KAG0426567.1"/>
    </source>
</evidence>
<evidence type="ECO:0000313" key="2">
    <source>
        <dbReference type="Proteomes" id="UP000805193"/>
    </source>
</evidence>
<dbReference type="EMBL" id="JABSTQ010009705">
    <property type="protein sequence ID" value="KAG0426567.1"/>
    <property type="molecule type" value="Genomic_DNA"/>
</dbReference>
<sequence>KSDRFVRLLEDGDRKPLQKERPNWMGGLGREKVTSAMNYGMPVAAAAAGRVL</sequence>
<protein>
    <submittedName>
        <fullName evidence="1">Uncharacterized protein</fullName>
    </submittedName>
</protein>
<keyword evidence="2" id="KW-1185">Reference proteome</keyword>
<name>A0AC60PZ03_IXOPE</name>
<dbReference type="Proteomes" id="UP000805193">
    <property type="component" value="Unassembled WGS sequence"/>
</dbReference>